<reference evidence="13" key="1">
    <citation type="submission" date="2023-07" db="EMBL/GenBank/DDBJ databases">
        <title>30 novel species of actinomycetes from the DSMZ collection.</title>
        <authorList>
            <person name="Nouioui I."/>
        </authorList>
    </citation>
    <scope>NUCLEOTIDE SEQUENCE [LARGE SCALE GENOMIC DNA]</scope>
    <source>
        <strain evidence="13">DSM 44915</strain>
    </source>
</reference>
<evidence type="ECO:0000256" key="7">
    <source>
        <dbReference type="PROSITE-ProRule" id="PRU00335"/>
    </source>
</evidence>
<dbReference type="Pfam" id="PF02909">
    <property type="entry name" value="TetR_C_1"/>
    <property type="match status" value="1"/>
</dbReference>
<evidence type="ECO:0000259" key="11">
    <source>
        <dbReference type="PROSITE" id="PS51764"/>
    </source>
</evidence>
<dbReference type="Gene3D" id="3.20.20.80">
    <property type="entry name" value="Glycosidases"/>
    <property type="match status" value="1"/>
</dbReference>
<dbReference type="PRINTS" id="PR00739">
    <property type="entry name" value="GLHYDRLASE26"/>
</dbReference>
<feature type="region of interest" description="Disordered" evidence="9">
    <location>
        <begin position="83"/>
        <end position="131"/>
    </location>
</feature>
<dbReference type="InterPro" id="IPR004111">
    <property type="entry name" value="Repressor_TetR_C"/>
</dbReference>
<evidence type="ECO:0000256" key="4">
    <source>
        <dbReference type="ARBA" id="ARBA00023125"/>
    </source>
</evidence>
<dbReference type="SUPFAM" id="SSF51445">
    <property type="entry name" value="(Trans)glycosidases"/>
    <property type="match status" value="1"/>
</dbReference>
<dbReference type="SUPFAM" id="SSF46689">
    <property type="entry name" value="Homeodomain-like"/>
    <property type="match status" value="1"/>
</dbReference>
<accession>A0ABU2JTD2</accession>
<evidence type="ECO:0000313" key="13">
    <source>
        <dbReference type="Proteomes" id="UP001183410"/>
    </source>
</evidence>
<comment type="similarity">
    <text evidence="1 8">Belongs to the glycosyl hydrolase 26 family.</text>
</comment>
<evidence type="ECO:0000256" key="3">
    <source>
        <dbReference type="ARBA" id="ARBA00023015"/>
    </source>
</evidence>
<feature type="domain" description="HTH tetR-type" evidence="10">
    <location>
        <begin position="20"/>
        <end position="80"/>
    </location>
</feature>
<gene>
    <name evidence="12" type="ORF">RM844_18325</name>
</gene>
<dbReference type="InterPro" id="IPR036271">
    <property type="entry name" value="Tet_transcr_reg_TetR-rel_C_sf"/>
</dbReference>
<dbReference type="PANTHER" id="PTHR40079:SF4">
    <property type="entry name" value="GH26 DOMAIN-CONTAINING PROTEIN-RELATED"/>
    <property type="match status" value="1"/>
</dbReference>
<feature type="region of interest" description="Disordered" evidence="9">
    <location>
        <begin position="273"/>
        <end position="313"/>
    </location>
</feature>
<dbReference type="InterPro" id="IPR022790">
    <property type="entry name" value="GH26_dom"/>
</dbReference>
<feature type="region of interest" description="Disordered" evidence="9">
    <location>
        <begin position="1"/>
        <end position="20"/>
    </location>
</feature>
<dbReference type="InterPro" id="IPR009057">
    <property type="entry name" value="Homeodomain-like_sf"/>
</dbReference>
<name>A0ABU2JTD2_9ACTN</name>
<feature type="domain" description="GH26" evidence="11">
    <location>
        <begin position="321"/>
        <end position="616"/>
    </location>
</feature>
<dbReference type="Gene3D" id="1.10.357.10">
    <property type="entry name" value="Tetracycline Repressor, domain 2"/>
    <property type="match status" value="2"/>
</dbReference>
<comment type="caution">
    <text evidence="12">The sequence shown here is derived from an EMBL/GenBank/DDBJ whole genome shotgun (WGS) entry which is preliminary data.</text>
</comment>
<feature type="active site" description="Nucleophile" evidence="8">
    <location>
        <position position="568"/>
    </location>
</feature>
<dbReference type="InterPro" id="IPR000805">
    <property type="entry name" value="Glyco_hydro_26"/>
</dbReference>
<keyword evidence="6 8" id="KW-0326">Glycosidase</keyword>
<dbReference type="GO" id="GO:0016787">
    <property type="term" value="F:hydrolase activity"/>
    <property type="evidence" value="ECO:0007669"/>
    <property type="project" value="UniProtKB-KW"/>
</dbReference>
<evidence type="ECO:0000256" key="5">
    <source>
        <dbReference type="ARBA" id="ARBA00023163"/>
    </source>
</evidence>
<dbReference type="RefSeq" id="WP_311668329.1">
    <property type="nucleotide sequence ID" value="NZ_JAVREO010000010.1"/>
</dbReference>
<dbReference type="InterPro" id="IPR001647">
    <property type="entry name" value="HTH_TetR"/>
</dbReference>
<organism evidence="12 13">
    <name type="scientific">Streptomyces chisholmiae</name>
    <dbReference type="NCBI Taxonomy" id="3075540"/>
    <lineage>
        <taxon>Bacteria</taxon>
        <taxon>Bacillati</taxon>
        <taxon>Actinomycetota</taxon>
        <taxon>Actinomycetes</taxon>
        <taxon>Kitasatosporales</taxon>
        <taxon>Streptomycetaceae</taxon>
        <taxon>Streptomyces</taxon>
    </lineage>
</organism>
<evidence type="ECO:0000256" key="2">
    <source>
        <dbReference type="ARBA" id="ARBA00022801"/>
    </source>
</evidence>
<evidence type="ECO:0000256" key="9">
    <source>
        <dbReference type="SAM" id="MobiDB-lite"/>
    </source>
</evidence>
<feature type="compositionally biased region" description="Low complexity" evidence="9">
    <location>
        <begin position="94"/>
        <end position="123"/>
    </location>
</feature>
<proteinExistence type="inferred from homology"/>
<feature type="DNA-binding region" description="H-T-H motif" evidence="7">
    <location>
        <begin position="43"/>
        <end position="62"/>
    </location>
</feature>
<keyword evidence="4 7" id="KW-0238">DNA-binding</keyword>
<feature type="active site" description="Proton donor" evidence="8">
    <location>
        <position position="474"/>
    </location>
</feature>
<evidence type="ECO:0000256" key="6">
    <source>
        <dbReference type="ARBA" id="ARBA00023295"/>
    </source>
</evidence>
<keyword evidence="2 8" id="KW-0378">Hydrolase</keyword>
<dbReference type="Proteomes" id="UP001183410">
    <property type="component" value="Unassembled WGS sequence"/>
</dbReference>
<dbReference type="EMBL" id="JAVREO010000010">
    <property type="protein sequence ID" value="MDT0268244.1"/>
    <property type="molecule type" value="Genomic_DNA"/>
</dbReference>
<dbReference type="PROSITE" id="PS51764">
    <property type="entry name" value="GH26"/>
    <property type="match status" value="1"/>
</dbReference>
<keyword evidence="5" id="KW-0804">Transcription</keyword>
<evidence type="ECO:0000256" key="8">
    <source>
        <dbReference type="PROSITE-ProRule" id="PRU01100"/>
    </source>
</evidence>
<sequence length="624" mass="68032">MSHPRQPAIWFSDEPPPKPRLSRERIVAAAVELLDAEGVSGFSMRRLAGRVEAGVMSLYAHVSSREHVLDLAYDQVVAELPVPAPPTAERDPAARSPAAERAPDAPGQAVRAPAAGVPGGRSPDSPPGAAGWRATLTRQLTASRQLMRRHPWAAALAATRPLLGPNSLARSEEFYAQLARAGLRGPALLAAVGALTSYTQGFVANENIWRDLIHDPADETELRRRAAAFVASRADSHPALAEHAQLDVDDFDAQYALGLEIILDGVEAQAAARRGQRAPSPAPAPALPYDAPTSGDSVPTMPNDPAQPTTPIPPVTPGASAAARGLLDLLYRVSGETTLSGQHNQPIHGSAWTERITAITDRVPAVWGQEIGFSAPGTLDGVDRRAANVEEAVAWHRRGAVITYTWHAVCPADDEPVEFQGGIIRDFPPTEFDSVLAPGSPLHTRWCAQVDAAAAVLRQLDEADVPVLWRPYHEMNGPWFWWGAQPERLVALWRQLFDRLVNHHELRNLVWVWSPNAAYDSATPFAPYYPGHDVVDVLAMDTYGGHYEPEHHARLRELADGRPLGLGEIGDLPPAEVLTEQPDWTWFMAWPDVVTDRNSDEVIRAFFQHPRISNLPDVAAWRVD</sequence>
<keyword evidence="13" id="KW-1185">Reference proteome</keyword>
<protein>
    <submittedName>
        <fullName evidence="12">Glycosyl hydrolase</fullName>
    </submittedName>
</protein>
<dbReference type="PROSITE" id="PS50977">
    <property type="entry name" value="HTH_TETR_2"/>
    <property type="match status" value="1"/>
</dbReference>
<dbReference type="InterPro" id="IPR017853">
    <property type="entry name" value="GH"/>
</dbReference>
<dbReference type="SUPFAM" id="SSF48498">
    <property type="entry name" value="Tetracyclin repressor-like, C-terminal domain"/>
    <property type="match status" value="1"/>
</dbReference>
<evidence type="ECO:0000256" key="1">
    <source>
        <dbReference type="ARBA" id="ARBA00007754"/>
    </source>
</evidence>
<dbReference type="Pfam" id="PF02156">
    <property type="entry name" value="Glyco_hydro_26"/>
    <property type="match status" value="1"/>
</dbReference>
<evidence type="ECO:0000313" key="12">
    <source>
        <dbReference type="EMBL" id="MDT0268244.1"/>
    </source>
</evidence>
<evidence type="ECO:0000259" key="10">
    <source>
        <dbReference type="PROSITE" id="PS50977"/>
    </source>
</evidence>
<dbReference type="PANTHER" id="PTHR40079">
    <property type="entry name" value="MANNAN ENDO-1,4-BETA-MANNOSIDASE E-RELATED"/>
    <property type="match status" value="1"/>
</dbReference>
<keyword evidence="3" id="KW-0805">Transcription regulation</keyword>